<evidence type="ECO:0000256" key="1">
    <source>
        <dbReference type="SAM" id="MobiDB-lite"/>
    </source>
</evidence>
<dbReference type="EMBL" id="KL142377">
    <property type="protein sequence ID" value="KDR77098.1"/>
    <property type="molecule type" value="Genomic_DNA"/>
</dbReference>
<dbReference type="OrthoDB" id="2269034at2759"/>
<name>A0A067TDN7_GALM3</name>
<evidence type="ECO:0000313" key="2">
    <source>
        <dbReference type="EMBL" id="KDR77098.1"/>
    </source>
</evidence>
<organism evidence="2 3">
    <name type="scientific">Galerina marginata (strain CBS 339.88)</name>
    <dbReference type="NCBI Taxonomy" id="685588"/>
    <lineage>
        <taxon>Eukaryota</taxon>
        <taxon>Fungi</taxon>
        <taxon>Dikarya</taxon>
        <taxon>Basidiomycota</taxon>
        <taxon>Agaricomycotina</taxon>
        <taxon>Agaricomycetes</taxon>
        <taxon>Agaricomycetidae</taxon>
        <taxon>Agaricales</taxon>
        <taxon>Agaricineae</taxon>
        <taxon>Strophariaceae</taxon>
        <taxon>Galerina</taxon>
    </lineage>
</organism>
<feature type="compositionally biased region" description="Polar residues" evidence="1">
    <location>
        <begin position="31"/>
        <end position="45"/>
    </location>
</feature>
<dbReference type="Gene3D" id="1.20.1280.50">
    <property type="match status" value="1"/>
</dbReference>
<protein>
    <submittedName>
        <fullName evidence="2">Uncharacterized protein</fullName>
    </submittedName>
</protein>
<accession>A0A067TDN7</accession>
<proteinExistence type="predicted"/>
<dbReference type="AlphaFoldDB" id="A0A067TDN7"/>
<dbReference type="STRING" id="685588.A0A067TDN7"/>
<keyword evidence="3" id="KW-1185">Reference proteome</keyword>
<feature type="region of interest" description="Disordered" evidence="1">
    <location>
        <begin position="23"/>
        <end position="45"/>
    </location>
</feature>
<dbReference type="Proteomes" id="UP000027222">
    <property type="component" value="Unassembled WGS sequence"/>
</dbReference>
<sequence length="527" mass="60283">MKNNLFRIFHSISASATHPISSAEQHVHQQLHPTTSQPSSPADLPQSSMSNFPAELLLEIFDHVCEQPRISEALQVDVDGYSGPLLLGRVCKQWRDIAWLAPTLWTFIYFVPSSDKYAVQSKLLDAYLRRSKDLPLTIVFRMKEFSKPYDYEDNRLLPLYKLIAQECHRWEVIDIFIPYFCVSYLNTTCHKFPLLRTASVEAARTGALPSFVRNAIHMRDLGLTVFPMPKLETPHLHLTHFRATRLASDQVLDAFALTPNLRSCIVEDMTRISPGAVASPHIHLKKLETFTFSTRNASGVESHLFQNISTPILREFRCRARLGNDLPLYLIKTLLDRSSCQLEGFELKTSGLDSLDINARLDPLLRRLTTVSRLVLDFEECTWDQTWPTTIAKFLDPLWPPAPPHWPSLGVVVDFDNDCPVLLPNLRHLDLRVRVMTQWGFILPVLNMVKHRWMFANAATSDFTATMPQSPDGGKQFAKIVSVRLPDWCYSEAMREFRDEIQEGLTVDFFESSPLHGSEFLNDPQNH</sequence>
<gene>
    <name evidence="2" type="ORF">GALMADRAFT_139119</name>
</gene>
<dbReference type="HOGENOM" id="CLU_018544_14_2_1"/>
<reference evidence="3" key="1">
    <citation type="journal article" date="2014" name="Proc. Natl. Acad. Sci. U.S.A.">
        <title>Extensive sampling of basidiomycete genomes demonstrates inadequacy of the white-rot/brown-rot paradigm for wood decay fungi.</title>
        <authorList>
            <person name="Riley R."/>
            <person name="Salamov A.A."/>
            <person name="Brown D.W."/>
            <person name="Nagy L.G."/>
            <person name="Floudas D."/>
            <person name="Held B.W."/>
            <person name="Levasseur A."/>
            <person name="Lombard V."/>
            <person name="Morin E."/>
            <person name="Otillar R."/>
            <person name="Lindquist E.A."/>
            <person name="Sun H."/>
            <person name="LaButti K.M."/>
            <person name="Schmutz J."/>
            <person name="Jabbour D."/>
            <person name="Luo H."/>
            <person name="Baker S.E."/>
            <person name="Pisabarro A.G."/>
            <person name="Walton J.D."/>
            <person name="Blanchette R.A."/>
            <person name="Henrissat B."/>
            <person name="Martin F."/>
            <person name="Cullen D."/>
            <person name="Hibbett D.S."/>
            <person name="Grigoriev I.V."/>
        </authorList>
    </citation>
    <scope>NUCLEOTIDE SEQUENCE [LARGE SCALE GENOMIC DNA]</scope>
    <source>
        <strain evidence="3">CBS 339.88</strain>
    </source>
</reference>
<evidence type="ECO:0000313" key="3">
    <source>
        <dbReference type="Proteomes" id="UP000027222"/>
    </source>
</evidence>